<evidence type="ECO:0000256" key="5">
    <source>
        <dbReference type="SAM" id="MobiDB-lite"/>
    </source>
</evidence>
<dbReference type="GO" id="GO:0008270">
    <property type="term" value="F:zinc ion binding"/>
    <property type="evidence" value="ECO:0007669"/>
    <property type="project" value="UniProtKB-KW"/>
</dbReference>
<dbReference type="PROSITE" id="PS50135">
    <property type="entry name" value="ZF_ZZ_2"/>
    <property type="match status" value="3"/>
</dbReference>
<dbReference type="CDD" id="cd14947">
    <property type="entry name" value="NBR1_like"/>
    <property type="match status" value="1"/>
</dbReference>
<dbReference type="OrthoDB" id="661148at2759"/>
<dbReference type="Gene3D" id="3.30.60.90">
    <property type="match status" value="3"/>
</dbReference>
<dbReference type="PANTHER" id="PTHR20930:SF0">
    <property type="entry name" value="PROTEIN ILRUN"/>
    <property type="match status" value="1"/>
</dbReference>
<proteinExistence type="predicted"/>
<feature type="domain" description="ZZ-type" evidence="6">
    <location>
        <begin position="578"/>
        <end position="633"/>
    </location>
</feature>
<name>A0A369K5H7_HYPMA</name>
<comment type="caution">
    <text evidence="7">The sequence shown here is derived from an EMBL/GenBank/DDBJ whole genome shotgun (WGS) entry which is preliminary data.</text>
</comment>
<dbReference type="Pfam" id="PF16158">
    <property type="entry name" value="N_BRCA1_IG"/>
    <property type="match status" value="1"/>
</dbReference>
<gene>
    <name evidence="7" type="ORF">Hypma_015902</name>
</gene>
<dbReference type="Pfam" id="PF00569">
    <property type="entry name" value="ZZ"/>
    <property type="match status" value="3"/>
</dbReference>
<feature type="region of interest" description="Disordered" evidence="5">
    <location>
        <begin position="238"/>
        <end position="261"/>
    </location>
</feature>
<feature type="region of interest" description="Disordered" evidence="5">
    <location>
        <begin position="828"/>
        <end position="867"/>
    </location>
</feature>
<keyword evidence="8" id="KW-1185">Reference proteome</keyword>
<sequence length="1247" mass="136815">MFSVKATYRGEIRKFSFDTQSFPTFDQLYNQLHRVFPSSHNYYLSKLLFCPDASQSARILMAQEVHNADDYARCLLPYKGRSWSNALLRFSVYDETPHKTPSNFSGDTSLNSFPESSWSAGGSYPVPGLGANIPSLAESDATPRPISSFYIPPPPIVFSTPPRAYSHGPMDVDPVLVDVSVPNQASYTLYSQPRSAPLPPSQLKPNSSACCSVGESKAEIQVLLHKFQQDLDRILNRTFGRSSDTTPTNATEPTPPPPVTTPLVNPYLPFQSTPSSHCSACANALIGYWYVCANCSALVCSDCYLHGKNDYRNRCLCPVSLGSHLLNPASPAPPLQPLSLPSWPPTRSIYPPWTASMPSLPTCHNNQAYTFRYGASSPPVEPFIPPLRVPSPVSSPERSFNVSTIRSQHPGRPVTPPPPPPPPIIHQGVICDMCEATIEGIRHKCLDCPDYDLCTPCISSQSFGHNPHHKFLDLAEPTRIVVHAVYDEGGTRHDTVSNSRGPAQDLTPTSDLSVFHEATCDLCDSTIRGDRYKCTACPDFDTCSSCFTITKEQHPRHSFVRISHPSAFIRRDPRPPCIHLARCDACGQRIHGVRYKCLHRDCPDVDLCERCEGLPIPQHPDNHPLLKMKTPDTAIPTVYRTPAAPVSPRGRIHTWGLTRSPSFEHGYMHNPASQSMWRRTRSRSQSPSLADPSLYRFGRSPSPAAPGVGWSHPLGEYPFDSRPYLPYAYQATMAPTDYPPLGSPINRPVSRQRSVSPPLESNIPPAMPYALNPGYLSGWALPGNNTAPTRDTVNTPPTMQYPYQNMGLFGPRSPSPSRSIVELRTPSPAEIDHDIPGHFPISHSHDLAGSVSHTQDTPPAESGPWFDFHRSLNSLMQHVLDQPSPPTEDPSSQELGQQCALTESTVMGSPLDNEALLQRPSVSDSPQMAETTIDLSSQHEALLSGTSITPPQADQGTMESPLQNEALLNRAPSPDSRDIRSATQKCIPSDRSLSDVLSDYCSISIPHSEAAEEPESIKPVASAGLIQEPLSAEFIEDVSSSKGQIFLLGERFIKIWRMLNNGSRDWPESTTVVFVGGTRMMSEEQAQSEVVGSLKPGEEKHVWSGELKAPETPGKFTSYWRLRDDKGQLFGDTIWADIEVIEPGRRSADEHLSSSSIIVMPDMSSQAAAPAVPSEDGVTPASTVLTDMSDDGVSDSSSVSLVSMPSSDEEDDPTLWADSRAQATAEYVTQAMEYVMLYDDNTSSEEE</sequence>
<evidence type="ECO:0000256" key="2">
    <source>
        <dbReference type="ARBA" id="ARBA00022771"/>
    </source>
</evidence>
<dbReference type="PROSITE" id="PS01357">
    <property type="entry name" value="ZF_ZZ_1"/>
    <property type="match status" value="1"/>
</dbReference>
<protein>
    <recommendedName>
        <fullName evidence="6">ZZ-type domain-containing protein</fullName>
    </recommendedName>
</protein>
<dbReference type="PANTHER" id="PTHR20930">
    <property type="entry name" value="OVARIAN CARCINOMA ANTIGEN CA125-RELATED"/>
    <property type="match status" value="1"/>
</dbReference>
<dbReference type="InterPro" id="IPR013783">
    <property type="entry name" value="Ig-like_fold"/>
</dbReference>
<dbReference type="Gene3D" id="2.60.40.10">
    <property type="entry name" value="Immunoglobulins"/>
    <property type="match status" value="1"/>
</dbReference>
<dbReference type="SUPFAM" id="SSF57850">
    <property type="entry name" value="RING/U-box"/>
    <property type="match status" value="3"/>
</dbReference>
<evidence type="ECO:0000256" key="1">
    <source>
        <dbReference type="ARBA" id="ARBA00022723"/>
    </source>
</evidence>
<evidence type="ECO:0000256" key="3">
    <source>
        <dbReference type="ARBA" id="ARBA00022833"/>
    </source>
</evidence>
<evidence type="ECO:0000313" key="7">
    <source>
        <dbReference type="EMBL" id="RDB28832.1"/>
    </source>
</evidence>
<dbReference type="STRING" id="39966.A0A369K5H7"/>
<dbReference type="InterPro" id="IPR000433">
    <property type="entry name" value="Znf_ZZ"/>
</dbReference>
<feature type="domain" description="ZZ-type" evidence="6">
    <location>
        <begin position="426"/>
        <end position="479"/>
    </location>
</feature>
<feature type="domain" description="ZZ-type" evidence="6">
    <location>
        <begin position="515"/>
        <end position="567"/>
    </location>
</feature>
<evidence type="ECO:0000256" key="4">
    <source>
        <dbReference type="PROSITE-ProRule" id="PRU00228"/>
    </source>
</evidence>
<dbReference type="InterPro" id="IPR032350">
    <property type="entry name" value="Nbr1_FW"/>
</dbReference>
<dbReference type="Proteomes" id="UP000076154">
    <property type="component" value="Unassembled WGS sequence"/>
</dbReference>
<dbReference type="SMART" id="SM00291">
    <property type="entry name" value="ZnF_ZZ"/>
    <property type="match status" value="4"/>
</dbReference>
<feature type="region of interest" description="Disordered" evidence="5">
    <location>
        <begin position="1164"/>
        <end position="1217"/>
    </location>
</feature>
<dbReference type="CDD" id="cd02340">
    <property type="entry name" value="ZZ_NBR1_like"/>
    <property type="match status" value="2"/>
</dbReference>
<organism evidence="7 8">
    <name type="scientific">Hypsizygus marmoreus</name>
    <name type="common">White beech mushroom</name>
    <name type="synonym">Agaricus marmoreus</name>
    <dbReference type="NCBI Taxonomy" id="39966"/>
    <lineage>
        <taxon>Eukaryota</taxon>
        <taxon>Fungi</taxon>
        <taxon>Dikarya</taxon>
        <taxon>Basidiomycota</taxon>
        <taxon>Agaricomycotina</taxon>
        <taxon>Agaricomycetes</taxon>
        <taxon>Agaricomycetidae</taxon>
        <taxon>Agaricales</taxon>
        <taxon>Tricholomatineae</taxon>
        <taxon>Lyophyllaceae</taxon>
        <taxon>Hypsizygus</taxon>
    </lineage>
</organism>
<keyword evidence="2 4" id="KW-0863">Zinc-finger</keyword>
<dbReference type="InterPro" id="IPR043145">
    <property type="entry name" value="Znf_ZZ_sf"/>
</dbReference>
<keyword evidence="3" id="KW-0862">Zinc</keyword>
<keyword evidence="1" id="KW-0479">Metal-binding</keyword>
<dbReference type="AlphaFoldDB" id="A0A369K5H7"/>
<dbReference type="EMBL" id="LUEZ02000010">
    <property type="protein sequence ID" value="RDB28832.1"/>
    <property type="molecule type" value="Genomic_DNA"/>
</dbReference>
<reference evidence="7" key="1">
    <citation type="submission" date="2018-04" db="EMBL/GenBank/DDBJ databases">
        <title>Whole genome sequencing of Hypsizygus marmoreus.</title>
        <authorList>
            <person name="Choi I.-G."/>
            <person name="Min B."/>
            <person name="Kim J.-G."/>
            <person name="Kim S."/>
            <person name="Oh Y.-L."/>
            <person name="Kong W.-S."/>
            <person name="Park H."/>
            <person name="Jeong J."/>
            <person name="Song E.-S."/>
        </authorList>
    </citation>
    <scope>NUCLEOTIDE SEQUENCE [LARGE SCALE GENOMIC DNA]</scope>
    <source>
        <strain evidence="7">51987-8</strain>
    </source>
</reference>
<evidence type="ECO:0000259" key="6">
    <source>
        <dbReference type="PROSITE" id="PS50135"/>
    </source>
</evidence>
<accession>A0A369K5H7</accession>
<feature type="compositionally biased region" description="Low complexity" evidence="5">
    <location>
        <begin position="1194"/>
        <end position="1206"/>
    </location>
</feature>
<dbReference type="InParanoid" id="A0A369K5H7"/>
<dbReference type="CDD" id="cd02249">
    <property type="entry name" value="ZZ"/>
    <property type="match status" value="1"/>
</dbReference>
<evidence type="ECO:0000313" key="8">
    <source>
        <dbReference type="Proteomes" id="UP000076154"/>
    </source>
</evidence>